<evidence type="ECO:0000313" key="2">
    <source>
        <dbReference type="Proteomes" id="UP001056120"/>
    </source>
</evidence>
<accession>A0ACB9HPB9</accession>
<sequence>MVGIWVKKEWNIQEKITLQWRDRAYTVLCKDDDDVWCPNWCKESPTTVMATPAPATVREQQEEVEKVPSGNLEPRTSQGSPPHGNFKSACMGINVTRTKEKKKHAGQSGYEKINYSMGLKGCNSPVLDVVAQRIILPIGPNPRKRPRTGVIDSDPFLLDDIINEFGKGGKGTSKSKSNSLIPDLNTATVGSAAVIDTIEEGKESEENQSPTSVEGIRNEEQRGLRKEINDTIEMGQVLGINLRNKEELVRMVVL</sequence>
<protein>
    <submittedName>
        <fullName evidence="1">Uncharacterized protein</fullName>
    </submittedName>
</protein>
<reference evidence="1 2" key="2">
    <citation type="journal article" date="2022" name="Mol. Ecol. Resour.">
        <title>The genomes of chicory, endive, great burdock and yacon provide insights into Asteraceae paleo-polyploidization history and plant inulin production.</title>
        <authorList>
            <person name="Fan W."/>
            <person name="Wang S."/>
            <person name="Wang H."/>
            <person name="Wang A."/>
            <person name="Jiang F."/>
            <person name="Liu H."/>
            <person name="Zhao H."/>
            <person name="Xu D."/>
            <person name="Zhang Y."/>
        </authorList>
    </citation>
    <scope>NUCLEOTIDE SEQUENCE [LARGE SCALE GENOMIC DNA]</scope>
    <source>
        <strain evidence="2">cv. Yunnan</strain>
        <tissue evidence="1">Leaves</tissue>
    </source>
</reference>
<gene>
    <name evidence="1" type="ORF">L1987_32399</name>
</gene>
<reference evidence="2" key="1">
    <citation type="journal article" date="2022" name="Mol. Ecol. Resour.">
        <title>The genomes of chicory, endive, great burdock and yacon provide insights into Asteraceae palaeo-polyploidization history and plant inulin production.</title>
        <authorList>
            <person name="Fan W."/>
            <person name="Wang S."/>
            <person name="Wang H."/>
            <person name="Wang A."/>
            <person name="Jiang F."/>
            <person name="Liu H."/>
            <person name="Zhao H."/>
            <person name="Xu D."/>
            <person name="Zhang Y."/>
        </authorList>
    </citation>
    <scope>NUCLEOTIDE SEQUENCE [LARGE SCALE GENOMIC DNA]</scope>
    <source>
        <strain evidence="2">cv. Yunnan</strain>
    </source>
</reference>
<name>A0ACB9HPB9_9ASTR</name>
<evidence type="ECO:0000313" key="1">
    <source>
        <dbReference type="EMBL" id="KAI3797146.1"/>
    </source>
</evidence>
<keyword evidence="2" id="KW-1185">Reference proteome</keyword>
<comment type="caution">
    <text evidence="1">The sequence shown here is derived from an EMBL/GenBank/DDBJ whole genome shotgun (WGS) entry which is preliminary data.</text>
</comment>
<proteinExistence type="predicted"/>
<organism evidence="1 2">
    <name type="scientific">Smallanthus sonchifolius</name>
    <dbReference type="NCBI Taxonomy" id="185202"/>
    <lineage>
        <taxon>Eukaryota</taxon>
        <taxon>Viridiplantae</taxon>
        <taxon>Streptophyta</taxon>
        <taxon>Embryophyta</taxon>
        <taxon>Tracheophyta</taxon>
        <taxon>Spermatophyta</taxon>
        <taxon>Magnoliopsida</taxon>
        <taxon>eudicotyledons</taxon>
        <taxon>Gunneridae</taxon>
        <taxon>Pentapetalae</taxon>
        <taxon>asterids</taxon>
        <taxon>campanulids</taxon>
        <taxon>Asterales</taxon>
        <taxon>Asteraceae</taxon>
        <taxon>Asteroideae</taxon>
        <taxon>Heliantheae alliance</taxon>
        <taxon>Millerieae</taxon>
        <taxon>Smallanthus</taxon>
    </lineage>
</organism>
<dbReference type="EMBL" id="CM042028">
    <property type="protein sequence ID" value="KAI3797146.1"/>
    <property type="molecule type" value="Genomic_DNA"/>
</dbReference>
<dbReference type="Proteomes" id="UP001056120">
    <property type="component" value="Linkage Group LG11"/>
</dbReference>